<dbReference type="NCBIfam" id="TIGR00072">
    <property type="entry name" value="hydrog_prot"/>
    <property type="match status" value="1"/>
</dbReference>
<dbReference type="InterPro" id="IPR000671">
    <property type="entry name" value="Peptidase_A31"/>
</dbReference>
<keyword evidence="4" id="KW-0378">Hydrolase</keyword>
<proteinExistence type="inferred from homology"/>
<dbReference type="Pfam" id="PF01750">
    <property type="entry name" value="HycI"/>
    <property type="match status" value="1"/>
</dbReference>
<evidence type="ECO:0000313" key="5">
    <source>
        <dbReference type="EMBL" id="ABR56927.1"/>
    </source>
</evidence>
<protein>
    <submittedName>
        <fullName evidence="5">Hydrogenase maturation protease HycI</fullName>
    </submittedName>
</protein>
<dbReference type="GO" id="GO:0004190">
    <property type="term" value="F:aspartic-type endopeptidase activity"/>
    <property type="evidence" value="ECO:0007669"/>
    <property type="project" value="UniProtKB-KW"/>
</dbReference>
<gene>
    <name evidence="5" type="ordered locus">Maeo_1351</name>
</gene>
<dbReference type="STRING" id="419665.Maeo_1351"/>
<keyword evidence="3" id="KW-0064">Aspartyl protease</keyword>
<keyword evidence="6" id="KW-1185">Reference proteome</keyword>
<dbReference type="NCBIfam" id="TIGR00142">
    <property type="entry name" value="hycI"/>
    <property type="match status" value="1"/>
</dbReference>
<dbReference type="SUPFAM" id="SSF53163">
    <property type="entry name" value="HybD-like"/>
    <property type="match status" value="1"/>
</dbReference>
<dbReference type="AlphaFoldDB" id="A6UWQ5"/>
<dbReference type="PANTHER" id="PTHR30302:SF1">
    <property type="entry name" value="HYDROGENASE 2 MATURATION PROTEASE"/>
    <property type="match status" value="1"/>
</dbReference>
<evidence type="ECO:0000256" key="1">
    <source>
        <dbReference type="ARBA" id="ARBA00006814"/>
    </source>
</evidence>
<dbReference type="PANTHER" id="PTHR30302">
    <property type="entry name" value="HYDROGENASE 1 MATURATION PROTEASE"/>
    <property type="match status" value="1"/>
</dbReference>
<comment type="similarity">
    <text evidence="1">Belongs to the peptidase A31 family.</text>
</comment>
<keyword evidence="2 5" id="KW-0645">Protease</keyword>
<evidence type="ECO:0000256" key="4">
    <source>
        <dbReference type="ARBA" id="ARBA00022801"/>
    </source>
</evidence>
<dbReference type="HOGENOM" id="CLU_099037_4_1_2"/>
<accession>A6UWQ5</accession>
<dbReference type="KEGG" id="mae:Maeo_1351"/>
<dbReference type="GO" id="GO:0016485">
    <property type="term" value="P:protein processing"/>
    <property type="evidence" value="ECO:0007669"/>
    <property type="project" value="TreeGrafter"/>
</dbReference>
<dbReference type="InterPro" id="IPR004420">
    <property type="entry name" value="Pept_A31_hyd_mat_HycI"/>
</dbReference>
<dbReference type="eggNOG" id="arCOG04429">
    <property type="taxonomic scope" value="Archaea"/>
</dbReference>
<dbReference type="CDD" id="cd06067">
    <property type="entry name" value="H2MP_MemB-H2evol"/>
    <property type="match status" value="1"/>
</dbReference>
<reference evidence="5" key="1">
    <citation type="submission" date="2007-06" db="EMBL/GenBank/DDBJ databases">
        <title>Complete sequence of Methanococcus aeolicus Nankai-3.</title>
        <authorList>
            <consortium name="US DOE Joint Genome Institute"/>
            <person name="Copeland A."/>
            <person name="Lucas S."/>
            <person name="Lapidus A."/>
            <person name="Barry K."/>
            <person name="Glavina del Rio T."/>
            <person name="Dalin E."/>
            <person name="Tice H."/>
            <person name="Pitluck S."/>
            <person name="Chain P."/>
            <person name="Malfatti S."/>
            <person name="Shin M."/>
            <person name="Vergez L."/>
            <person name="Schmutz J."/>
            <person name="Larimer F."/>
            <person name="Land M."/>
            <person name="Hauser L."/>
            <person name="Kyrpides N."/>
            <person name="Lykidis A."/>
            <person name="Sieprawska-Lupa M."/>
            <person name="Whitman W.B."/>
            <person name="Richardson P."/>
        </authorList>
    </citation>
    <scope>NUCLEOTIDE SEQUENCE [LARGE SCALE GENOMIC DNA]</scope>
    <source>
        <strain evidence="5">Nankai-3</strain>
    </source>
</reference>
<dbReference type="Gene3D" id="3.40.50.1450">
    <property type="entry name" value="HybD-like"/>
    <property type="match status" value="1"/>
</dbReference>
<organism evidence="5 6">
    <name type="scientific">Methanococcus aeolicus (strain ATCC BAA-1280 / DSM 17508 / OCM 812 / Nankai-3)</name>
    <dbReference type="NCBI Taxonomy" id="419665"/>
    <lineage>
        <taxon>Archaea</taxon>
        <taxon>Methanobacteriati</taxon>
        <taxon>Methanobacteriota</taxon>
        <taxon>Methanomada group</taxon>
        <taxon>Methanococci</taxon>
        <taxon>Methanococcales</taxon>
        <taxon>Methanococcaceae</taxon>
        <taxon>Methanococcus</taxon>
    </lineage>
</organism>
<dbReference type="InterPro" id="IPR023430">
    <property type="entry name" value="Pept_HybD-like_dom_sf"/>
</dbReference>
<evidence type="ECO:0000256" key="2">
    <source>
        <dbReference type="ARBA" id="ARBA00022670"/>
    </source>
</evidence>
<dbReference type="EMBL" id="CP000743">
    <property type="protein sequence ID" value="ABR56927.1"/>
    <property type="molecule type" value="Genomic_DNA"/>
</dbReference>
<dbReference type="MEROPS" id="A31.003"/>
<evidence type="ECO:0000313" key="6">
    <source>
        <dbReference type="Proteomes" id="UP000001106"/>
    </source>
</evidence>
<evidence type="ECO:0000256" key="3">
    <source>
        <dbReference type="ARBA" id="ARBA00022750"/>
    </source>
</evidence>
<name>A6UWQ5_META3</name>
<dbReference type="GO" id="GO:0008047">
    <property type="term" value="F:enzyme activator activity"/>
    <property type="evidence" value="ECO:0007669"/>
    <property type="project" value="InterPro"/>
</dbReference>
<dbReference type="Proteomes" id="UP000001106">
    <property type="component" value="Chromosome"/>
</dbReference>
<sequence length="193" mass="21754">MINTKYIKIMVVYISNIKYILEEYLKDCKKLAIMGVGNIIKGDDGVGIVFINDLIKSLNFPEENLNNTEINKIQDKLLFLNCGVVPENFTAVLKTEKPSHIIIVDAALMGEEVGTIKIINPEDIVTTGFSTHALPMSIIVKYIRHHIDTDILIIGIEPEQIELGAPLSKTIYDKNIEFTKMMTEIINSFLDEK</sequence>